<evidence type="ECO:0000256" key="3">
    <source>
        <dbReference type="ARBA" id="ARBA00004496"/>
    </source>
</evidence>
<dbReference type="InterPro" id="IPR004358">
    <property type="entry name" value="Sig_transdc_His_kin-like_C"/>
</dbReference>
<dbReference type="InterPro" id="IPR011712">
    <property type="entry name" value="Sig_transdc_His_kin_sub3_dim/P"/>
</dbReference>
<dbReference type="Gene3D" id="1.20.5.1930">
    <property type="match status" value="1"/>
</dbReference>
<dbReference type="SUPFAM" id="SSF55785">
    <property type="entry name" value="PYP-like sensor domain (PAS domain)"/>
    <property type="match status" value="1"/>
</dbReference>
<dbReference type="CDD" id="cd16917">
    <property type="entry name" value="HATPase_UhpB-NarQ-NarX-like"/>
    <property type="match status" value="1"/>
</dbReference>
<dbReference type="AlphaFoldDB" id="A0A212JRH7"/>
<dbReference type="NCBIfam" id="TIGR00229">
    <property type="entry name" value="sensory_box"/>
    <property type="match status" value="1"/>
</dbReference>
<sequence length="744" mass="83560">MTHVSPAAARRSVRLPRVWWAGWFLVLLAALPPRPAAAQVFWEDDGPRVLVLASYHHGNPWTDSIVEEIRQVFQAERPTAKLHIEYMDAMRNDPREVFPSIEALFRSKYRGKRPATIVTIGDEALNFLLARRDRLFPMVPIVFSAVSATRKLPIKDPAGIVGVAETVDIKRTIQIALALHPRATRVVGVSDLSSVARYDFERFWRTFPLFEDHVRFDEFVGYSADELRAELARLPPQTIVIDVAFRRDRLGRVFSPAEVVRLLGDEGRFPVYSLWDYSVGQGVVGGYVSSGKAQGEAAARLAFRVLDGAPIDAEAATRDELTVPMFDYAQLQRFGIPMGLLPPGSVVVNQPETLYWKYRYYFWSVTLVIGTLLTLVMVLTSNVLQKRRALRELQASRQRYRAIVEDQTEFLVRFDKLFRITYANSAVCAFLRMSREKVLSMAVDQFVPAERLAMLRPEVAARTPDEPLFAGEDRVRSADGACRWIKWTGRAIFGPGGSVEEYQVVASDVTSEKQIYQALEKSHEAYRELAARGQKLLENERSRISMEIHDELGQNLTALNIGLSMLGRNAGGPDEGERIREMRDLTERTIGSVQRISHELRPPQLDELGLLAAMQYHARRFLGTAGLAYRFEQHGGAPDIRLDTDRATALFRVFQEALTNVVRHARATRVLIRVTAEADAVGLEISDDGIGIDDHAKRSQNSLGIMGMRERIRAHSGRLTVSGRAGQGTTVTVRLPVPAEETET</sequence>
<evidence type="ECO:0000313" key="19">
    <source>
        <dbReference type="EMBL" id="SBW02021.1"/>
    </source>
</evidence>
<keyword evidence="10 19" id="KW-0418">Kinase</keyword>
<evidence type="ECO:0000256" key="15">
    <source>
        <dbReference type="ARBA" id="ARBA00030800"/>
    </source>
</evidence>
<evidence type="ECO:0000256" key="14">
    <source>
        <dbReference type="ARBA" id="ARBA00024827"/>
    </source>
</evidence>
<dbReference type="PROSITE" id="PS50109">
    <property type="entry name" value="HIS_KIN"/>
    <property type="match status" value="1"/>
</dbReference>
<feature type="domain" description="PAC" evidence="18">
    <location>
        <begin position="469"/>
        <end position="521"/>
    </location>
</feature>
<keyword evidence="12" id="KW-0902">Two-component regulatory system</keyword>
<dbReference type="InterPro" id="IPR013656">
    <property type="entry name" value="PAS_4"/>
</dbReference>
<evidence type="ECO:0000256" key="13">
    <source>
        <dbReference type="ARBA" id="ARBA00023014"/>
    </source>
</evidence>
<name>A0A212JRH7_9PROT</name>
<keyword evidence="13" id="KW-0411">Iron-sulfur</keyword>
<evidence type="ECO:0000256" key="7">
    <source>
        <dbReference type="ARBA" id="ARBA00022490"/>
    </source>
</evidence>
<dbReference type="Pfam" id="PF08448">
    <property type="entry name" value="PAS_4"/>
    <property type="match status" value="1"/>
</dbReference>
<dbReference type="PANTHER" id="PTHR24421">
    <property type="entry name" value="NITRATE/NITRITE SENSOR PROTEIN NARX-RELATED"/>
    <property type="match status" value="1"/>
</dbReference>
<comment type="function">
    <text evidence="14">Member of the two-component regulatory system NreB/NreC involved in the control of dissimilatory nitrate/nitrite reduction in response to oxygen. NreB functions as a direct oxygen sensor histidine kinase which is autophosphorylated, in the absence of oxygen, probably at the conserved histidine residue, and transfers its phosphate group probably to a conserved aspartate residue of NreC. NreB/NreC activates the expression of the nitrate (narGHJI) and nitrite (nir) reductase operons, as well as the putative nitrate transporter gene narT.</text>
</comment>
<keyword evidence="16" id="KW-0812">Transmembrane</keyword>
<dbReference type="InterPro" id="IPR050482">
    <property type="entry name" value="Sensor_HK_TwoCompSys"/>
</dbReference>
<evidence type="ECO:0000256" key="1">
    <source>
        <dbReference type="ARBA" id="ARBA00000085"/>
    </source>
</evidence>
<gene>
    <name evidence="19" type="ORF">KL86APRO_11525</name>
</gene>
<dbReference type="InterPro" id="IPR000014">
    <property type="entry name" value="PAS"/>
</dbReference>
<dbReference type="GO" id="GO:0016020">
    <property type="term" value="C:membrane"/>
    <property type="evidence" value="ECO:0007669"/>
    <property type="project" value="InterPro"/>
</dbReference>
<dbReference type="CDD" id="cd00130">
    <property type="entry name" value="PAS"/>
    <property type="match status" value="1"/>
</dbReference>
<organism evidence="19">
    <name type="scientific">uncultured Alphaproteobacteria bacterium</name>
    <dbReference type="NCBI Taxonomy" id="91750"/>
    <lineage>
        <taxon>Bacteria</taxon>
        <taxon>Pseudomonadati</taxon>
        <taxon>Pseudomonadota</taxon>
        <taxon>Alphaproteobacteria</taxon>
        <taxon>environmental samples</taxon>
    </lineage>
</organism>
<dbReference type="GO" id="GO:0005737">
    <property type="term" value="C:cytoplasm"/>
    <property type="evidence" value="ECO:0007669"/>
    <property type="project" value="UniProtKB-SubCell"/>
</dbReference>
<feature type="transmembrane region" description="Helical" evidence="16">
    <location>
        <begin position="360"/>
        <end position="384"/>
    </location>
</feature>
<comment type="subcellular location">
    <subcellularLocation>
        <location evidence="3">Cytoplasm</location>
    </subcellularLocation>
</comment>
<keyword evidence="6" id="KW-0004">4Fe-4S</keyword>
<keyword evidence="7" id="KW-0963">Cytoplasm</keyword>
<dbReference type="InterPro" id="IPR005467">
    <property type="entry name" value="His_kinase_dom"/>
</dbReference>
<dbReference type="Pfam" id="PF02518">
    <property type="entry name" value="HATPase_c"/>
    <property type="match status" value="1"/>
</dbReference>
<evidence type="ECO:0000256" key="11">
    <source>
        <dbReference type="ARBA" id="ARBA00023004"/>
    </source>
</evidence>
<comment type="cofactor">
    <cofactor evidence="2">
        <name>[4Fe-4S] cluster</name>
        <dbReference type="ChEBI" id="CHEBI:49883"/>
    </cofactor>
</comment>
<dbReference type="InterPro" id="IPR036890">
    <property type="entry name" value="HATPase_C_sf"/>
</dbReference>
<dbReference type="Gene3D" id="3.30.565.10">
    <property type="entry name" value="Histidine kinase-like ATPase, C-terminal domain"/>
    <property type="match status" value="1"/>
</dbReference>
<proteinExistence type="predicted"/>
<dbReference type="GO" id="GO:0051539">
    <property type="term" value="F:4 iron, 4 sulfur cluster binding"/>
    <property type="evidence" value="ECO:0007669"/>
    <property type="project" value="UniProtKB-KW"/>
</dbReference>
<dbReference type="InterPro" id="IPR000700">
    <property type="entry name" value="PAS-assoc_C"/>
</dbReference>
<protein>
    <recommendedName>
        <fullName evidence="5">Oxygen sensor histidine kinase NreB</fullName>
        <ecNumber evidence="4">2.7.13.3</ecNumber>
    </recommendedName>
    <alternativeName>
        <fullName evidence="15">Nitrogen regulation protein B</fullName>
    </alternativeName>
</protein>
<keyword evidence="16" id="KW-1133">Transmembrane helix</keyword>
<dbReference type="PRINTS" id="PR00344">
    <property type="entry name" value="BCTRLSENSOR"/>
</dbReference>
<dbReference type="InterPro" id="IPR003594">
    <property type="entry name" value="HATPase_dom"/>
</dbReference>
<dbReference type="Gene3D" id="3.30.450.20">
    <property type="entry name" value="PAS domain"/>
    <property type="match status" value="1"/>
</dbReference>
<evidence type="ECO:0000256" key="4">
    <source>
        <dbReference type="ARBA" id="ARBA00012438"/>
    </source>
</evidence>
<dbReference type="GO" id="GO:0046872">
    <property type="term" value="F:metal ion binding"/>
    <property type="evidence" value="ECO:0007669"/>
    <property type="project" value="UniProtKB-KW"/>
</dbReference>
<dbReference type="SUPFAM" id="SSF55874">
    <property type="entry name" value="ATPase domain of HSP90 chaperone/DNA topoisomerase II/histidine kinase"/>
    <property type="match status" value="1"/>
</dbReference>
<evidence type="ECO:0000256" key="9">
    <source>
        <dbReference type="ARBA" id="ARBA00022723"/>
    </source>
</evidence>
<dbReference type="GO" id="GO:0046983">
    <property type="term" value="F:protein dimerization activity"/>
    <property type="evidence" value="ECO:0007669"/>
    <property type="project" value="InterPro"/>
</dbReference>
<evidence type="ECO:0000256" key="5">
    <source>
        <dbReference type="ARBA" id="ARBA00017322"/>
    </source>
</evidence>
<keyword evidence="11" id="KW-0408">Iron</keyword>
<comment type="catalytic activity">
    <reaction evidence="1">
        <text>ATP + protein L-histidine = ADP + protein N-phospho-L-histidine.</text>
        <dbReference type="EC" id="2.7.13.3"/>
    </reaction>
</comment>
<accession>A0A212JRH7</accession>
<keyword evidence="16" id="KW-0472">Membrane</keyword>
<keyword evidence="9" id="KW-0479">Metal-binding</keyword>
<evidence type="ECO:0000256" key="16">
    <source>
        <dbReference type="SAM" id="Phobius"/>
    </source>
</evidence>
<dbReference type="InterPro" id="IPR001610">
    <property type="entry name" value="PAC"/>
</dbReference>
<dbReference type="SMART" id="SM00086">
    <property type="entry name" value="PAC"/>
    <property type="match status" value="1"/>
</dbReference>
<keyword evidence="8" id="KW-0808">Transferase</keyword>
<reference evidence="19" key="1">
    <citation type="submission" date="2016-04" db="EMBL/GenBank/DDBJ databases">
        <authorList>
            <person name="Evans L.H."/>
            <person name="Alamgir A."/>
            <person name="Owens N."/>
            <person name="Weber N.D."/>
            <person name="Virtaneva K."/>
            <person name="Barbian K."/>
            <person name="Babar A."/>
            <person name="Rosenke K."/>
        </authorList>
    </citation>
    <scope>NUCLEOTIDE SEQUENCE</scope>
    <source>
        <strain evidence="19">86</strain>
    </source>
</reference>
<evidence type="ECO:0000256" key="12">
    <source>
        <dbReference type="ARBA" id="ARBA00023012"/>
    </source>
</evidence>
<dbReference type="SMART" id="SM00387">
    <property type="entry name" value="HATPase_c"/>
    <property type="match status" value="1"/>
</dbReference>
<feature type="domain" description="Histidine kinase" evidence="17">
    <location>
        <begin position="547"/>
        <end position="739"/>
    </location>
</feature>
<dbReference type="EMBL" id="FLUO01000001">
    <property type="protein sequence ID" value="SBW02021.1"/>
    <property type="molecule type" value="Genomic_DNA"/>
</dbReference>
<dbReference type="GO" id="GO:0000155">
    <property type="term" value="F:phosphorelay sensor kinase activity"/>
    <property type="evidence" value="ECO:0007669"/>
    <property type="project" value="InterPro"/>
</dbReference>
<evidence type="ECO:0000259" key="17">
    <source>
        <dbReference type="PROSITE" id="PS50109"/>
    </source>
</evidence>
<evidence type="ECO:0000256" key="10">
    <source>
        <dbReference type="ARBA" id="ARBA00022777"/>
    </source>
</evidence>
<dbReference type="SMART" id="SM00091">
    <property type="entry name" value="PAS"/>
    <property type="match status" value="1"/>
</dbReference>
<evidence type="ECO:0000256" key="8">
    <source>
        <dbReference type="ARBA" id="ARBA00022679"/>
    </source>
</evidence>
<dbReference type="EC" id="2.7.13.3" evidence="4"/>
<dbReference type="Pfam" id="PF07730">
    <property type="entry name" value="HisKA_3"/>
    <property type="match status" value="1"/>
</dbReference>
<evidence type="ECO:0000256" key="2">
    <source>
        <dbReference type="ARBA" id="ARBA00001966"/>
    </source>
</evidence>
<dbReference type="PANTHER" id="PTHR24421:SF59">
    <property type="entry name" value="OXYGEN SENSOR HISTIDINE KINASE NREB"/>
    <property type="match status" value="1"/>
</dbReference>
<evidence type="ECO:0000256" key="6">
    <source>
        <dbReference type="ARBA" id="ARBA00022485"/>
    </source>
</evidence>
<dbReference type="InterPro" id="IPR035965">
    <property type="entry name" value="PAS-like_dom_sf"/>
</dbReference>
<evidence type="ECO:0000259" key="18">
    <source>
        <dbReference type="PROSITE" id="PS50113"/>
    </source>
</evidence>
<dbReference type="PROSITE" id="PS50113">
    <property type="entry name" value="PAC"/>
    <property type="match status" value="1"/>
</dbReference>